<dbReference type="PROSITE" id="PS50110">
    <property type="entry name" value="RESPONSE_REGULATORY"/>
    <property type="match status" value="1"/>
</dbReference>
<dbReference type="InterPro" id="IPR003661">
    <property type="entry name" value="HisK_dim/P_dom"/>
</dbReference>
<dbReference type="SUPFAM" id="SSF52172">
    <property type="entry name" value="CheY-like"/>
    <property type="match status" value="1"/>
</dbReference>
<evidence type="ECO:0000256" key="7">
    <source>
        <dbReference type="ARBA" id="ARBA00023012"/>
    </source>
</evidence>
<name>A0A7W5B8H0_9BURK</name>
<evidence type="ECO:0000313" key="15">
    <source>
        <dbReference type="Proteomes" id="UP000541535"/>
    </source>
</evidence>
<dbReference type="InterPro" id="IPR033417">
    <property type="entry name" value="CHASE8"/>
</dbReference>
<feature type="transmembrane region" description="Helical" evidence="10">
    <location>
        <begin position="159"/>
        <end position="178"/>
    </location>
</feature>
<feature type="domain" description="HAMP" evidence="13">
    <location>
        <begin position="183"/>
        <end position="236"/>
    </location>
</feature>
<evidence type="ECO:0000259" key="12">
    <source>
        <dbReference type="PROSITE" id="PS50110"/>
    </source>
</evidence>
<dbReference type="Pfam" id="PF00672">
    <property type="entry name" value="HAMP"/>
    <property type="match status" value="1"/>
</dbReference>
<comment type="caution">
    <text evidence="14">The sequence shown here is derived from an EMBL/GenBank/DDBJ whole genome shotgun (WGS) entry which is preliminary data.</text>
</comment>
<keyword evidence="7" id="KW-0902">Two-component regulatory system</keyword>
<dbReference type="InterPro" id="IPR036890">
    <property type="entry name" value="HATPase_C_sf"/>
</dbReference>
<comment type="catalytic activity">
    <reaction evidence="1">
        <text>ATP + protein L-histidine = ADP + protein N-phospho-L-histidine.</text>
        <dbReference type="EC" id="2.7.13.3"/>
    </reaction>
</comment>
<dbReference type="GO" id="GO:0005886">
    <property type="term" value="C:plasma membrane"/>
    <property type="evidence" value="ECO:0007669"/>
    <property type="project" value="UniProtKB-SubCell"/>
</dbReference>
<evidence type="ECO:0000259" key="11">
    <source>
        <dbReference type="PROSITE" id="PS50109"/>
    </source>
</evidence>
<feature type="domain" description="Response regulatory" evidence="12">
    <location>
        <begin position="510"/>
        <end position="626"/>
    </location>
</feature>
<dbReference type="Gene3D" id="3.40.50.2300">
    <property type="match status" value="1"/>
</dbReference>
<dbReference type="InterPro" id="IPR003660">
    <property type="entry name" value="HAMP_dom"/>
</dbReference>
<evidence type="ECO:0000256" key="4">
    <source>
        <dbReference type="ARBA" id="ARBA00022553"/>
    </source>
</evidence>
<dbReference type="SMART" id="SM00387">
    <property type="entry name" value="HATPase_c"/>
    <property type="match status" value="1"/>
</dbReference>
<evidence type="ECO:0000256" key="9">
    <source>
        <dbReference type="PROSITE-ProRule" id="PRU00169"/>
    </source>
</evidence>
<dbReference type="Gene3D" id="3.30.565.10">
    <property type="entry name" value="Histidine kinase-like ATPase, C-terminal domain"/>
    <property type="match status" value="1"/>
</dbReference>
<dbReference type="CDD" id="cd16922">
    <property type="entry name" value="HATPase_EvgS-ArcB-TorS-like"/>
    <property type="match status" value="1"/>
</dbReference>
<dbReference type="InterPro" id="IPR003594">
    <property type="entry name" value="HATPase_dom"/>
</dbReference>
<evidence type="ECO:0000256" key="8">
    <source>
        <dbReference type="ARBA" id="ARBA00023136"/>
    </source>
</evidence>
<dbReference type="Gene3D" id="1.10.287.130">
    <property type="match status" value="1"/>
</dbReference>
<sequence length="634" mass="68159">MMLNRVNAGSVRARLILMALATTFVALLVAAGCMLLYDARSFQQTWASDLTAQAEIVAMASAPALNFNDPAAARQNLALLRVRPAIHAGAIYAARDAMFAAYAQSAQETPVFPARPGPVGYHVEGGQMTVCQPILDNGEVIGHVYLSAQYPLLERIGRYGAILGGVMLGSLLLAALVASRLQEGITRPLAAVTGVAREVRQRRDFSLRVPQAGSGEIATLVDAFNDMLAEVGRRSHALQEANRTLEHEMAVRQSAEHALLQADRRKDEFLATLAHELRNPLAPIRTGLDIMRINAADGKSIDKARAIMERQLKQMVRLVDDLLDVSRINTGKLAISKEGLDLQSVVGDAVESARPFIEGQNHELTVSLPPQPVWLLGDATRLAQVLSNLLNNAAKYTVRGGRIALEGTVGGGQLKLSVRDNGIGIAPQMLSHIFEMFTQADSSLERSSAGLGVGLSLARRLVELHGGTIQAFSKGLGQGSEFVILLPLAGAPAAEAPRTAAPPRTRRLLRVLLADDNTDFVNGIGTLLRSMGHTVHISHDGVQALAAAEAFAPDIAFLDIGLPQLNGYDLARALRRLPALRKALLVAVTGWGQQKDRQQAFDAGFDLHVVKPISFERIQAILAGERQEQALTQH</sequence>
<dbReference type="InterPro" id="IPR036097">
    <property type="entry name" value="HisK_dim/P_sf"/>
</dbReference>
<feature type="modified residue" description="4-aspartylphosphate" evidence="9">
    <location>
        <position position="559"/>
    </location>
</feature>
<dbReference type="GO" id="GO:0000155">
    <property type="term" value="F:phosphorelay sensor kinase activity"/>
    <property type="evidence" value="ECO:0007669"/>
    <property type="project" value="InterPro"/>
</dbReference>
<evidence type="ECO:0000256" key="2">
    <source>
        <dbReference type="ARBA" id="ARBA00004429"/>
    </source>
</evidence>
<gene>
    <name evidence="14" type="ORF">FHS03_001502</name>
</gene>
<protein>
    <recommendedName>
        <fullName evidence="3">histidine kinase</fullName>
        <ecNumber evidence="3">2.7.13.3</ecNumber>
    </recommendedName>
</protein>
<keyword evidence="4 9" id="KW-0597">Phosphoprotein</keyword>
<dbReference type="InterPro" id="IPR004358">
    <property type="entry name" value="Sig_transdc_His_kin-like_C"/>
</dbReference>
<dbReference type="Pfam" id="PF17152">
    <property type="entry name" value="CHASE8"/>
    <property type="match status" value="1"/>
</dbReference>
<dbReference type="RefSeq" id="WP_183440377.1">
    <property type="nucleotide sequence ID" value="NZ_JACHXD010000003.1"/>
</dbReference>
<keyword evidence="6 14" id="KW-0418">Kinase</keyword>
<feature type="domain" description="Histidine kinase" evidence="11">
    <location>
        <begin position="272"/>
        <end position="490"/>
    </location>
</feature>
<dbReference type="Proteomes" id="UP000541535">
    <property type="component" value="Unassembled WGS sequence"/>
</dbReference>
<dbReference type="SMART" id="SM00304">
    <property type="entry name" value="HAMP"/>
    <property type="match status" value="1"/>
</dbReference>
<keyword evidence="8 10" id="KW-0472">Membrane</keyword>
<dbReference type="AlphaFoldDB" id="A0A7W5B8H0"/>
<dbReference type="FunFam" id="1.10.287.130:FF:000001">
    <property type="entry name" value="Two-component sensor histidine kinase"/>
    <property type="match status" value="1"/>
</dbReference>
<keyword evidence="10" id="KW-0812">Transmembrane</keyword>
<dbReference type="EMBL" id="JACHXD010000003">
    <property type="protein sequence ID" value="MBB3118471.1"/>
    <property type="molecule type" value="Genomic_DNA"/>
</dbReference>
<dbReference type="Pfam" id="PF00072">
    <property type="entry name" value="Response_reg"/>
    <property type="match status" value="1"/>
</dbReference>
<keyword evidence="15" id="KW-1185">Reference proteome</keyword>
<dbReference type="SUPFAM" id="SSF158472">
    <property type="entry name" value="HAMP domain-like"/>
    <property type="match status" value="1"/>
</dbReference>
<dbReference type="CDD" id="cd06225">
    <property type="entry name" value="HAMP"/>
    <property type="match status" value="1"/>
</dbReference>
<evidence type="ECO:0000259" key="13">
    <source>
        <dbReference type="PROSITE" id="PS50885"/>
    </source>
</evidence>
<accession>A0A7W5B8H0</accession>
<dbReference type="PROSITE" id="PS50885">
    <property type="entry name" value="HAMP"/>
    <property type="match status" value="1"/>
</dbReference>
<dbReference type="FunFam" id="3.30.565.10:FF:000006">
    <property type="entry name" value="Sensor histidine kinase WalK"/>
    <property type="match status" value="1"/>
</dbReference>
<dbReference type="InterPro" id="IPR001789">
    <property type="entry name" value="Sig_transdc_resp-reg_receiver"/>
</dbReference>
<evidence type="ECO:0000256" key="3">
    <source>
        <dbReference type="ARBA" id="ARBA00012438"/>
    </source>
</evidence>
<dbReference type="Gene3D" id="6.10.340.10">
    <property type="match status" value="1"/>
</dbReference>
<evidence type="ECO:0000256" key="1">
    <source>
        <dbReference type="ARBA" id="ARBA00000085"/>
    </source>
</evidence>
<dbReference type="PANTHER" id="PTHR43547">
    <property type="entry name" value="TWO-COMPONENT HISTIDINE KINASE"/>
    <property type="match status" value="1"/>
</dbReference>
<dbReference type="InterPro" id="IPR011006">
    <property type="entry name" value="CheY-like_superfamily"/>
</dbReference>
<evidence type="ECO:0000256" key="6">
    <source>
        <dbReference type="ARBA" id="ARBA00022777"/>
    </source>
</evidence>
<evidence type="ECO:0000256" key="10">
    <source>
        <dbReference type="SAM" id="Phobius"/>
    </source>
</evidence>
<proteinExistence type="predicted"/>
<reference evidence="14 15" key="1">
    <citation type="submission" date="2020-08" db="EMBL/GenBank/DDBJ databases">
        <title>Genomic Encyclopedia of Type Strains, Phase III (KMG-III): the genomes of soil and plant-associated and newly described type strains.</title>
        <authorList>
            <person name="Whitman W."/>
        </authorList>
    </citation>
    <scope>NUCLEOTIDE SEQUENCE [LARGE SCALE GENOMIC DNA]</scope>
    <source>
        <strain evidence="14 15">CECT 8897</strain>
    </source>
</reference>
<keyword evidence="10" id="KW-1133">Transmembrane helix</keyword>
<evidence type="ECO:0000256" key="5">
    <source>
        <dbReference type="ARBA" id="ARBA00022679"/>
    </source>
</evidence>
<evidence type="ECO:0000313" key="14">
    <source>
        <dbReference type="EMBL" id="MBB3118471.1"/>
    </source>
</evidence>
<comment type="subcellular location">
    <subcellularLocation>
        <location evidence="2">Cell inner membrane</location>
        <topology evidence="2">Multi-pass membrane protein</topology>
    </subcellularLocation>
</comment>
<dbReference type="Pfam" id="PF00512">
    <property type="entry name" value="HisKA"/>
    <property type="match status" value="1"/>
</dbReference>
<dbReference type="PROSITE" id="PS50109">
    <property type="entry name" value="HIS_KIN"/>
    <property type="match status" value="1"/>
</dbReference>
<dbReference type="SUPFAM" id="SSF47384">
    <property type="entry name" value="Homodimeric domain of signal transducing histidine kinase"/>
    <property type="match status" value="1"/>
</dbReference>
<dbReference type="Pfam" id="PF02518">
    <property type="entry name" value="HATPase_c"/>
    <property type="match status" value="1"/>
</dbReference>
<dbReference type="InterPro" id="IPR005467">
    <property type="entry name" value="His_kinase_dom"/>
</dbReference>
<dbReference type="SMART" id="SM00448">
    <property type="entry name" value="REC"/>
    <property type="match status" value="1"/>
</dbReference>
<dbReference type="PANTHER" id="PTHR43547:SF2">
    <property type="entry name" value="HYBRID SIGNAL TRANSDUCTION HISTIDINE KINASE C"/>
    <property type="match status" value="1"/>
</dbReference>
<dbReference type="EC" id="2.7.13.3" evidence="3"/>
<dbReference type="SUPFAM" id="SSF55874">
    <property type="entry name" value="ATPase domain of HSP90 chaperone/DNA topoisomerase II/histidine kinase"/>
    <property type="match status" value="1"/>
</dbReference>
<organism evidence="14 15">
    <name type="scientific">Pseudoduganella violacea</name>
    <dbReference type="NCBI Taxonomy" id="1715466"/>
    <lineage>
        <taxon>Bacteria</taxon>
        <taxon>Pseudomonadati</taxon>
        <taxon>Pseudomonadota</taxon>
        <taxon>Betaproteobacteria</taxon>
        <taxon>Burkholderiales</taxon>
        <taxon>Oxalobacteraceae</taxon>
        <taxon>Telluria group</taxon>
        <taxon>Pseudoduganella</taxon>
    </lineage>
</organism>
<dbReference type="PRINTS" id="PR00344">
    <property type="entry name" value="BCTRLSENSOR"/>
</dbReference>
<dbReference type="PROSITE" id="PS51257">
    <property type="entry name" value="PROKAR_LIPOPROTEIN"/>
    <property type="match status" value="1"/>
</dbReference>
<keyword evidence="5" id="KW-0808">Transferase</keyword>
<feature type="transmembrane region" description="Helical" evidence="10">
    <location>
        <begin position="15"/>
        <end position="37"/>
    </location>
</feature>
<dbReference type="CDD" id="cd00082">
    <property type="entry name" value="HisKA"/>
    <property type="match status" value="1"/>
</dbReference>
<dbReference type="SMART" id="SM00388">
    <property type="entry name" value="HisKA"/>
    <property type="match status" value="1"/>
</dbReference>